<dbReference type="AlphaFoldDB" id="A0A843WQ29"/>
<organism evidence="3 4">
    <name type="scientific">Colocasia esculenta</name>
    <name type="common">Wild taro</name>
    <name type="synonym">Arum esculentum</name>
    <dbReference type="NCBI Taxonomy" id="4460"/>
    <lineage>
        <taxon>Eukaryota</taxon>
        <taxon>Viridiplantae</taxon>
        <taxon>Streptophyta</taxon>
        <taxon>Embryophyta</taxon>
        <taxon>Tracheophyta</taxon>
        <taxon>Spermatophyta</taxon>
        <taxon>Magnoliopsida</taxon>
        <taxon>Liliopsida</taxon>
        <taxon>Araceae</taxon>
        <taxon>Aroideae</taxon>
        <taxon>Colocasieae</taxon>
        <taxon>Colocasia</taxon>
    </lineage>
</organism>
<dbReference type="PANTHER" id="PTHR35513">
    <property type="entry name" value="OS02G0158600 PROTEIN"/>
    <property type="match status" value="1"/>
</dbReference>
<name>A0A843WQ29_COLES</name>
<gene>
    <name evidence="3" type="ORF">Taro_045660</name>
</gene>
<accession>A0A843WQ29</accession>
<reference evidence="3" key="1">
    <citation type="submission" date="2017-07" db="EMBL/GenBank/DDBJ databases">
        <title>Taro Niue Genome Assembly and Annotation.</title>
        <authorList>
            <person name="Atibalentja N."/>
            <person name="Keating K."/>
            <person name="Fields C.J."/>
        </authorList>
    </citation>
    <scope>NUCLEOTIDE SEQUENCE</scope>
    <source>
        <strain evidence="3">Niue_2</strain>
        <tissue evidence="3">Leaf</tissue>
    </source>
</reference>
<dbReference type="InterPro" id="IPR056971">
    <property type="entry name" value="Znf-C2HC_3"/>
</dbReference>
<feature type="region of interest" description="Disordered" evidence="1">
    <location>
        <begin position="35"/>
        <end position="61"/>
    </location>
</feature>
<dbReference type="Proteomes" id="UP000652761">
    <property type="component" value="Unassembled WGS sequence"/>
</dbReference>
<dbReference type="EMBL" id="NMUH01005434">
    <property type="protein sequence ID" value="MQM12742.1"/>
    <property type="molecule type" value="Genomic_DNA"/>
</dbReference>
<dbReference type="Pfam" id="PF25017">
    <property type="entry name" value="zf-C2HC_3"/>
    <property type="match status" value="1"/>
</dbReference>
<sequence>MMGPGGGDPAGPSATGPVSADVEMKAECCSGGEAAAATGARPPMAHLGGDHHLPQQQGPVDGQGGKDWGLLALARQLADEGKPSLALQAKNEESWQGMAETQGDTEKSKNDISGYEFLAYSSSVVMAVKTEGGEHAVVQVLHRARELYRSKVQANAAAEELASLFAQCAIAEANPSGAEPLVVPATGDTTMLPGIDENSILAESGRKQIVLDAFSDGSSFICLQCGGLVSSLRKQEHLTYWCPGQM</sequence>
<evidence type="ECO:0000256" key="1">
    <source>
        <dbReference type="SAM" id="MobiDB-lite"/>
    </source>
</evidence>
<evidence type="ECO:0000313" key="4">
    <source>
        <dbReference type="Proteomes" id="UP000652761"/>
    </source>
</evidence>
<evidence type="ECO:0000259" key="2">
    <source>
        <dbReference type="Pfam" id="PF25017"/>
    </source>
</evidence>
<feature type="domain" description="C2HC zinc finger plants" evidence="2">
    <location>
        <begin position="197"/>
        <end position="243"/>
    </location>
</feature>
<keyword evidence="4" id="KW-1185">Reference proteome</keyword>
<dbReference type="OrthoDB" id="436688at2759"/>
<protein>
    <recommendedName>
        <fullName evidence="2">C2HC zinc finger plants domain-containing protein</fullName>
    </recommendedName>
</protein>
<proteinExistence type="predicted"/>
<dbReference type="PANTHER" id="PTHR35513:SF1">
    <property type="entry name" value="OS02G0158600 PROTEIN"/>
    <property type="match status" value="1"/>
</dbReference>
<comment type="caution">
    <text evidence="3">The sequence shown here is derived from an EMBL/GenBank/DDBJ whole genome shotgun (WGS) entry which is preliminary data.</text>
</comment>
<evidence type="ECO:0000313" key="3">
    <source>
        <dbReference type="EMBL" id="MQM12742.1"/>
    </source>
</evidence>